<dbReference type="OrthoDB" id="9940698at2759"/>
<keyword evidence="18" id="KW-1185">Reference proteome</keyword>
<keyword evidence="7" id="KW-0732">Signal</keyword>
<dbReference type="SMART" id="SM00207">
    <property type="entry name" value="TNF"/>
    <property type="match status" value="1"/>
</dbReference>
<keyword evidence="10" id="KW-0472">Membrane</keyword>
<dbReference type="PANTHER" id="PTHR11471:SF23">
    <property type="entry name" value="TUMOR NECROSIS FACTOR"/>
    <property type="match status" value="1"/>
</dbReference>
<keyword evidence="9" id="KW-1133">Transmembrane helix</keyword>
<dbReference type="KEGG" id="xla:108700671"/>
<gene>
    <name evidence="19 20" type="primary">lta.S</name>
</gene>
<evidence type="ECO:0000256" key="5">
    <source>
        <dbReference type="ARBA" id="ARBA00022514"/>
    </source>
</evidence>
<dbReference type="PRINTS" id="PR01236">
    <property type="entry name" value="TNFBETA"/>
</dbReference>
<dbReference type="RefSeq" id="XP_018089334.1">
    <property type="nucleotide sequence ID" value="XM_018233845.2"/>
</dbReference>
<sequence length="208" mass="23205">MICVPKRLILRRHLIGALLTFLCIICPACGTPTQREQHQKQKVPDRQGTQFKLKDTTNRKPAAHLEANPYIRNSLNWSSDLDNSFICCGLLLNNNTLHITKNGLYFVYTQATFMGDTCLDGKSIFLSHSVVLQSKQFGEESSLLSAQKTACSEQRSSRSHSSSVTWSRSIFLGGTFALENGDILYTVTQGQNHLALEHGMAYFGLYAV</sequence>
<evidence type="ECO:0000256" key="6">
    <source>
        <dbReference type="ARBA" id="ARBA00022692"/>
    </source>
</evidence>
<dbReference type="Gene3D" id="2.60.120.40">
    <property type="match status" value="1"/>
</dbReference>
<comment type="subunit">
    <text evidence="16">Homotrimer, and heterotrimer of either two LTB and one LTA subunits or (less prevalent) two LTA and one LTB subunits. Interacts with TNFRSF14.</text>
</comment>
<dbReference type="STRING" id="8355.A0A1L8F3R7"/>
<dbReference type="OMA" id="MEGECKV"/>
<name>A0A1L8F3R7_XENLA</name>
<evidence type="ECO:0000256" key="11">
    <source>
        <dbReference type="ARBA" id="ARBA00023157"/>
    </source>
</evidence>
<organism evidence="18 19">
    <name type="scientific">Xenopus laevis</name>
    <name type="common">African clawed frog</name>
    <dbReference type="NCBI Taxonomy" id="8355"/>
    <lineage>
        <taxon>Eukaryota</taxon>
        <taxon>Metazoa</taxon>
        <taxon>Chordata</taxon>
        <taxon>Craniata</taxon>
        <taxon>Vertebrata</taxon>
        <taxon>Euteleostomi</taxon>
        <taxon>Amphibia</taxon>
        <taxon>Batrachia</taxon>
        <taxon>Anura</taxon>
        <taxon>Pipoidea</taxon>
        <taxon>Pipidae</taxon>
        <taxon>Xenopodinae</taxon>
        <taxon>Xenopus</taxon>
        <taxon>Xenopus</taxon>
    </lineage>
</organism>
<evidence type="ECO:0000256" key="16">
    <source>
        <dbReference type="ARBA" id="ARBA00046860"/>
    </source>
</evidence>
<dbReference type="InterPro" id="IPR006053">
    <property type="entry name" value="TNF"/>
</dbReference>
<dbReference type="PRINTS" id="PR01234">
    <property type="entry name" value="TNECROSISFCT"/>
</dbReference>
<evidence type="ECO:0000256" key="1">
    <source>
        <dbReference type="ARBA" id="ARBA00004606"/>
    </source>
</evidence>
<evidence type="ECO:0000313" key="19">
    <source>
        <dbReference type="RefSeq" id="XP_018089334.1"/>
    </source>
</evidence>
<comment type="subcellular location">
    <subcellularLocation>
        <location evidence="1">Membrane</location>
        <topology evidence="1">Single-pass type II membrane protein</topology>
    </subcellularLocation>
</comment>
<evidence type="ECO:0000256" key="15">
    <source>
        <dbReference type="ARBA" id="ARBA00046146"/>
    </source>
</evidence>
<dbReference type="Bgee" id="108700671">
    <property type="expression patterns" value="Expressed in spleen and 6 other cell types or tissues"/>
</dbReference>
<evidence type="ECO:0000256" key="3">
    <source>
        <dbReference type="ARBA" id="ARBA00013893"/>
    </source>
</evidence>
<keyword evidence="8" id="KW-0735">Signal-anchor</keyword>
<dbReference type="PANTHER" id="PTHR11471">
    <property type="entry name" value="TUMOR NECROSIS FACTOR FAMILY MEMBER"/>
    <property type="match status" value="1"/>
</dbReference>
<dbReference type="InterPro" id="IPR002960">
    <property type="entry name" value="TNF_beta"/>
</dbReference>
<accession>A0A1L8F3R7</accession>
<dbReference type="GO" id="GO:0006955">
    <property type="term" value="P:immune response"/>
    <property type="evidence" value="ECO:0000318"/>
    <property type="project" value="GO_Central"/>
</dbReference>
<dbReference type="GO" id="GO:2001238">
    <property type="term" value="P:positive regulation of extrinsic apoptotic signaling pathway"/>
    <property type="evidence" value="ECO:0000318"/>
    <property type="project" value="GO_Central"/>
</dbReference>
<keyword evidence="6" id="KW-0812">Transmembrane</keyword>
<evidence type="ECO:0000313" key="20">
    <source>
        <dbReference type="Xenbase" id="XB-GENE-17339512"/>
    </source>
</evidence>
<comment type="function">
    <text evidence="15">Cytokine that in its homotrimeric form binds to TNFRSF1A/TNFR1, TNFRSF1B/TNFBR and TNFRSF14/HVEM. In its heterotrimeric form with LTB binds to TNFRSF3/LTBR. Lymphotoxin is produced by lymphocytes and is cytotoxic for a wide range of tumor cells in vitro and in vivo.</text>
</comment>
<dbReference type="Proteomes" id="UP000186698">
    <property type="component" value="Chromosome 8S"/>
</dbReference>
<keyword evidence="11" id="KW-1015">Disulfide bond</keyword>
<evidence type="ECO:0000256" key="9">
    <source>
        <dbReference type="ARBA" id="ARBA00022989"/>
    </source>
</evidence>
<evidence type="ECO:0000256" key="4">
    <source>
        <dbReference type="ARBA" id="ARBA00018403"/>
    </source>
</evidence>
<dbReference type="CTD" id="108700671"/>
<evidence type="ECO:0000313" key="18">
    <source>
        <dbReference type="Proteomes" id="UP000186698"/>
    </source>
</evidence>
<evidence type="ECO:0000256" key="14">
    <source>
        <dbReference type="ARBA" id="ARBA00033263"/>
    </source>
</evidence>
<dbReference type="Xenbase" id="XB-GENE-17339512">
    <property type="gene designation" value="lta.S"/>
</dbReference>
<dbReference type="AGR" id="Xenbase:XB-GENE-17339512"/>
<evidence type="ECO:0000256" key="10">
    <source>
        <dbReference type="ARBA" id="ARBA00023136"/>
    </source>
</evidence>
<dbReference type="GeneID" id="108700671"/>
<dbReference type="AlphaFoldDB" id="A0A1L8F3R7"/>
<protein>
    <recommendedName>
        <fullName evidence="4">Lymphotoxin-alpha</fullName>
    </recommendedName>
    <alternativeName>
        <fullName evidence="12">TNF-alpha</fullName>
    </alternativeName>
    <alternativeName>
        <fullName evidence="13">TNF-beta</fullName>
    </alternativeName>
    <alternativeName>
        <fullName evidence="3">Tumor necrosis factor</fullName>
    </alternativeName>
    <alternativeName>
        <fullName evidence="14">Tumor necrosis factor ligand superfamily member 1</fullName>
    </alternativeName>
</protein>
<dbReference type="SUPFAM" id="SSF49842">
    <property type="entry name" value="TNF-like"/>
    <property type="match status" value="1"/>
</dbReference>
<proteinExistence type="inferred from homology"/>
<dbReference type="InterPro" id="IPR006052">
    <property type="entry name" value="TNF_dom"/>
</dbReference>
<evidence type="ECO:0000259" key="17">
    <source>
        <dbReference type="PROSITE" id="PS50049"/>
    </source>
</evidence>
<keyword evidence="5" id="KW-0202">Cytokine</keyword>
<dbReference type="Pfam" id="PF00229">
    <property type="entry name" value="TNF"/>
    <property type="match status" value="1"/>
</dbReference>
<dbReference type="PaxDb" id="8355-A0A1L8F3R7"/>
<dbReference type="GO" id="GO:0043123">
    <property type="term" value="P:positive regulation of canonical NF-kappaB signal transduction"/>
    <property type="evidence" value="ECO:0000318"/>
    <property type="project" value="GO_Central"/>
</dbReference>
<evidence type="ECO:0000256" key="8">
    <source>
        <dbReference type="ARBA" id="ARBA00022968"/>
    </source>
</evidence>
<dbReference type="GO" id="GO:0016020">
    <property type="term" value="C:membrane"/>
    <property type="evidence" value="ECO:0007669"/>
    <property type="project" value="UniProtKB-SubCell"/>
</dbReference>
<dbReference type="GO" id="GO:0007166">
    <property type="term" value="P:cell surface receptor signaling pathway"/>
    <property type="evidence" value="ECO:0000318"/>
    <property type="project" value="GO_Central"/>
</dbReference>
<dbReference type="PROSITE" id="PS50049">
    <property type="entry name" value="THD_2"/>
    <property type="match status" value="1"/>
</dbReference>
<dbReference type="GO" id="GO:0005164">
    <property type="term" value="F:tumor necrosis factor receptor binding"/>
    <property type="evidence" value="ECO:0007669"/>
    <property type="project" value="InterPro"/>
</dbReference>
<dbReference type="GO" id="GO:0005125">
    <property type="term" value="F:cytokine activity"/>
    <property type="evidence" value="ECO:0000318"/>
    <property type="project" value="GO_Central"/>
</dbReference>
<dbReference type="GO" id="GO:0005615">
    <property type="term" value="C:extracellular space"/>
    <property type="evidence" value="ECO:0000318"/>
    <property type="project" value="GO_Central"/>
</dbReference>
<comment type="similarity">
    <text evidence="2">Belongs to the tumor necrosis factor family.</text>
</comment>
<reference evidence="19" key="1">
    <citation type="submission" date="2025-08" db="UniProtKB">
        <authorList>
            <consortium name="RefSeq"/>
        </authorList>
    </citation>
    <scope>IDENTIFICATION</scope>
    <source>
        <strain evidence="19">J_2021</strain>
        <tissue evidence="19">Erythrocytes</tissue>
    </source>
</reference>
<evidence type="ECO:0000256" key="12">
    <source>
        <dbReference type="ARBA" id="ARBA00029751"/>
    </source>
</evidence>
<evidence type="ECO:0000256" key="2">
    <source>
        <dbReference type="ARBA" id="ARBA00008670"/>
    </source>
</evidence>
<evidence type="ECO:0000256" key="13">
    <source>
        <dbReference type="ARBA" id="ARBA00033253"/>
    </source>
</evidence>
<dbReference type="InterPro" id="IPR008983">
    <property type="entry name" value="Tumour_necrosis_fac-like_dom"/>
</dbReference>
<evidence type="ECO:0000256" key="7">
    <source>
        <dbReference type="ARBA" id="ARBA00022729"/>
    </source>
</evidence>
<dbReference type="CDD" id="cd00184">
    <property type="entry name" value="TNF"/>
    <property type="match status" value="1"/>
</dbReference>
<feature type="domain" description="THD" evidence="17">
    <location>
        <begin position="61"/>
        <end position="208"/>
    </location>
</feature>